<evidence type="ECO:0000256" key="4">
    <source>
        <dbReference type="ARBA" id="ARBA00023242"/>
    </source>
</evidence>
<accession>A0AAE2BV60</accession>
<evidence type="ECO:0000256" key="5">
    <source>
        <dbReference type="SAM" id="MobiDB-lite"/>
    </source>
</evidence>
<protein>
    <recommendedName>
        <fullName evidence="6">BHLH domain-containing protein</fullName>
    </recommendedName>
</protein>
<feature type="region of interest" description="Disordered" evidence="5">
    <location>
        <begin position="19"/>
        <end position="50"/>
    </location>
</feature>
<comment type="caution">
    <text evidence="7">The sequence shown here is derived from an EMBL/GenBank/DDBJ whole genome shotgun (WGS) entry which is preliminary data.</text>
</comment>
<reference evidence="7" key="2">
    <citation type="journal article" date="2024" name="Plant">
        <title>Genomic evolution and insights into agronomic trait innovations of Sesamum species.</title>
        <authorList>
            <person name="Miao H."/>
            <person name="Wang L."/>
            <person name="Qu L."/>
            <person name="Liu H."/>
            <person name="Sun Y."/>
            <person name="Le M."/>
            <person name="Wang Q."/>
            <person name="Wei S."/>
            <person name="Zheng Y."/>
            <person name="Lin W."/>
            <person name="Duan Y."/>
            <person name="Cao H."/>
            <person name="Xiong S."/>
            <person name="Wang X."/>
            <person name="Wei L."/>
            <person name="Li C."/>
            <person name="Ma Q."/>
            <person name="Ju M."/>
            <person name="Zhao R."/>
            <person name="Li G."/>
            <person name="Mu C."/>
            <person name="Tian Q."/>
            <person name="Mei H."/>
            <person name="Zhang T."/>
            <person name="Gao T."/>
            <person name="Zhang H."/>
        </authorList>
    </citation>
    <scope>NUCLEOTIDE SEQUENCE</scope>
    <source>
        <strain evidence="7">K16</strain>
    </source>
</reference>
<feature type="domain" description="BHLH" evidence="6">
    <location>
        <begin position="49"/>
        <end position="92"/>
    </location>
</feature>
<keyword evidence="4" id="KW-0539">Nucleus</keyword>
<evidence type="ECO:0000256" key="1">
    <source>
        <dbReference type="ARBA" id="ARBA00004123"/>
    </source>
</evidence>
<comment type="subcellular location">
    <subcellularLocation>
        <location evidence="1">Nucleus</location>
    </subcellularLocation>
</comment>
<dbReference type="Proteomes" id="UP001289374">
    <property type="component" value="Unassembled WGS sequence"/>
</dbReference>
<evidence type="ECO:0000256" key="3">
    <source>
        <dbReference type="ARBA" id="ARBA00023163"/>
    </source>
</evidence>
<keyword evidence="2" id="KW-0805">Transcription regulation</keyword>
<name>A0AAE2BV60_9LAMI</name>
<dbReference type="SMART" id="SM00353">
    <property type="entry name" value="HLH"/>
    <property type="match status" value="1"/>
</dbReference>
<reference evidence="7" key="1">
    <citation type="submission" date="2020-06" db="EMBL/GenBank/DDBJ databases">
        <authorList>
            <person name="Li T."/>
            <person name="Hu X."/>
            <person name="Zhang T."/>
            <person name="Song X."/>
            <person name="Zhang H."/>
            <person name="Dai N."/>
            <person name="Sheng W."/>
            <person name="Hou X."/>
            <person name="Wei L."/>
        </authorList>
    </citation>
    <scope>NUCLEOTIDE SEQUENCE</scope>
    <source>
        <strain evidence="7">K16</strain>
        <tissue evidence="7">Leaf</tissue>
    </source>
</reference>
<proteinExistence type="predicted"/>
<dbReference type="EMBL" id="JACGWL010000007">
    <property type="protein sequence ID" value="KAK4399019.1"/>
    <property type="molecule type" value="Genomic_DNA"/>
</dbReference>
<keyword evidence="3" id="KW-0804">Transcription</keyword>
<dbReference type="GO" id="GO:0003700">
    <property type="term" value="F:DNA-binding transcription factor activity"/>
    <property type="evidence" value="ECO:0007669"/>
    <property type="project" value="TreeGrafter"/>
</dbReference>
<keyword evidence="8" id="KW-1185">Reference proteome</keyword>
<dbReference type="InterPro" id="IPR011598">
    <property type="entry name" value="bHLH_dom"/>
</dbReference>
<dbReference type="PANTHER" id="PTHR31945">
    <property type="entry name" value="TRANSCRIPTION FACTOR SCREAM2-RELATED"/>
    <property type="match status" value="1"/>
</dbReference>
<sequence length="128" mass="15002">MDCVKTEFDDLCITEDTNNAGRMDKRKHIDAQDDDDDDDQDRKYISKNLNAERRRRKKLSDRQLELRSLMNKATIITDAITYIEELQKSVQDLTHQLHQMEATSVAEENPNFKEIDAEQEMNKWGLAV</sequence>
<dbReference type="GO" id="GO:0005634">
    <property type="term" value="C:nucleus"/>
    <property type="evidence" value="ECO:0007669"/>
    <property type="project" value="UniProtKB-SubCell"/>
</dbReference>
<organism evidence="7 8">
    <name type="scientific">Sesamum angolense</name>
    <dbReference type="NCBI Taxonomy" id="2727404"/>
    <lineage>
        <taxon>Eukaryota</taxon>
        <taxon>Viridiplantae</taxon>
        <taxon>Streptophyta</taxon>
        <taxon>Embryophyta</taxon>
        <taxon>Tracheophyta</taxon>
        <taxon>Spermatophyta</taxon>
        <taxon>Magnoliopsida</taxon>
        <taxon>eudicotyledons</taxon>
        <taxon>Gunneridae</taxon>
        <taxon>Pentapetalae</taxon>
        <taxon>asterids</taxon>
        <taxon>lamiids</taxon>
        <taxon>Lamiales</taxon>
        <taxon>Pedaliaceae</taxon>
        <taxon>Sesamum</taxon>
    </lineage>
</organism>
<dbReference type="InterPro" id="IPR051358">
    <property type="entry name" value="TF_AMS/ICE1/BHLH6-like"/>
</dbReference>
<evidence type="ECO:0000313" key="8">
    <source>
        <dbReference type="Proteomes" id="UP001289374"/>
    </source>
</evidence>
<dbReference type="Gene3D" id="4.10.280.10">
    <property type="entry name" value="Helix-loop-helix DNA-binding domain"/>
    <property type="match status" value="1"/>
</dbReference>
<gene>
    <name evidence="7" type="ORF">Sango_1377400</name>
</gene>
<dbReference type="AlphaFoldDB" id="A0AAE2BV60"/>
<dbReference type="SUPFAM" id="SSF47459">
    <property type="entry name" value="HLH, helix-loop-helix DNA-binding domain"/>
    <property type="match status" value="1"/>
</dbReference>
<dbReference type="GO" id="GO:0043565">
    <property type="term" value="F:sequence-specific DNA binding"/>
    <property type="evidence" value="ECO:0007669"/>
    <property type="project" value="TreeGrafter"/>
</dbReference>
<dbReference type="InterPro" id="IPR036638">
    <property type="entry name" value="HLH_DNA-bd_sf"/>
</dbReference>
<evidence type="ECO:0000313" key="7">
    <source>
        <dbReference type="EMBL" id="KAK4399019.1"/>
    </source>
</evidence>
<dbReference type="PANTHER" id="PTHR31945:SF20">
    <property type="entry name" value="TRANSCRIPTION FACTOR DYT1"/>
    <property type="match status" value="1"/>
</dbReference>
<evidence type="ECO:0000256" key="2">
    <source>
        <dbReference type="ARBA" id="ARBA00023015"/>
    </source>
</evidence>
<evidence type="ECO:0000259" key="6">
    <source>
        <dbReference type="SMART" id="SM00353"/>
    </source>
</evidence>
<dbReference type="GO" id="GO:0046983">
    <property type="term" value="F:protein dimerization activity"/>
    <property type="evidence" value="ECO:0007669"/>
    <property type="project" value="InterPro"/>
</dbReference>